<evidence type="ECO:0000313" key="1">
    <source>
        <dbReference type="EMBL" id="SFV60575.1"/>
    </source>
</evidence>
<proteinExistence type="predicted"/>
<dbReference type="EMBL" id="FPHE01000098">
    <property type="protein sequence ID" value="SFV60575.1"/>
    <property type="molecule type" value="Genomic_DNA"/>
</dbReference>
<name>A0A1W1C492_9ZZZZ</name>
<dbReference type="AlphaFoldDB" id="A0A1W1C492"/>
<protein>
    <submittedName>
        <fullName evidence="1">Chitinase</fullName>
        <ecNumber evidence="1">3.2.1.14</ecNumber>
    </submittedName>
</protein>
<keyword evidence="1" id="KW-0378">Hydrolase</keyword>
<dbReference type="EC" id="3.2.1.14" evidence="1"/>
<sequence length="389" mass="45318">MVDDDGEFMLKFSGVEFGQTTKELSILEAMVDAEYISAFSVNSIKKLNSSEAQNSFYSILYKDLKTNLNTLRAEGLTKIQAIRGTLNEMANELLAYGVNNTLPDRINGCNSDSVCIGQEMEKLSSRLIIDTNESAEIVNTQKDNTAPMSVRNVSCEEEKSDSTRLTKMTDYNSDGSKLWEGNLIYENDKLKKWVWNDYEDEGESGIWIYEYSTDKIKIVDSDNSSSWEYLYKNSVITEWNWYNEGTLFFSDKIVEYDEQNRPIKIEQRLSLEADIDYIETYTYDGEYLIHNESIDQDIEYSDFSDYSDYKYDRNYKCITWKDLTGTPLWNNQECINWISKTTTEKENDEKDINTQEIIYNDKELPTRIDSYDTNGEQSEHTYSIFEYSD</sequence>
<dbReference type="GO" id="GO:0008843">
    <property type="term" value="F:endochitinase activity"/>
    <property type="evidence" value="ECO:0007669"/>
    <property type="project" value="UniProtKB-EC"/>
</dbReference>
<gene>
    <name evidence="1" type="ORF">MNB_SV-12-365</name>
</gene>
<accession>A0A1W1C492</accession>
<reference evidence="1" key="1">
    <citation type="submission" date="2016-10" db="EMBL/GenBank/DDBJ databases">
        <authorList>
            <person name="de Groot N.N."/>
        </authorList>
    </citation>
    <scope>NUCLEOTIDE SEQUENCE</scope>
</reference>
<keyword evidence="1" id="KW-0326">Glycosidase</keyword>
<organism evidence="1">
    <name type="scientific">hydrothermal vent metagenome</name>
    <dbReference type="NCBI Taxonomy" id="652676"/>
    <lineage>
        <taxon>unclassified sequences</taxon>
        <taxon>metagenomes</taxon>
        <taxon>ecological metagenomes</taxon>
    </lineage>
</organism>